<dbReference type="SUPFAM" id="SSF48403">
    <property type="entry name" value="Ankyrin repeat"/>
    <property type="match status" value="1"/>
</dbReference>
<keyword evidence="2" id="KW-1185">Reference proteome</keyword>
<proteinExistence type="predicted"/>
<name>A0ABR2I6A8_9EUKA</name>
<protein>
    <recommendedName>
        <fullName evidence="3">DUF3447 domain-containing protein</fullName>
    </recommendedName>
</protein>
<reference evidence="1 2" key="1">
    <citation type="submission" date="2024-04" db="EMBL/GenBank/DDBJ databases">
        <title>Tritrichomonas musculus Genome.</title>
        <authorList>
            <person name="Alves-Ferreira E."/>
            <person name="Grigg M."/>
            <person name="Lorenzi H."/>
            <person name="Galac M."/>
        </authorList>
    </citation>
    <scope>NUCLEOTIDE SEQUENCE [LARGE SCALE GENOMIC DNA]</scope>
    <source>
        <strain evidence="1 2">EAF2021</strain>
    </source>
</reference>
<gene>
    <name evidence="1" type="ORF">M9Y10_015928</name>
</gene>
<dbReference type="PANTHER" id="PTHR24159:SF5">
    <property type="entry name" value="ANK_REP_REGION DOMAIN-CONTAINING PROTEIN"/>
    <property type="match status" value="1"/>
</dbReference>
<comment type="caution">
    <text evidence="1">The sequence shown here is derived from an EMBL/GenBank/DDBJ whole genome shotgun (WGS) entry which is preliminary data.</text>
</comment>
<dbReference type="PANTHER" id="PTHR24159">
    <property type="match status" value="1"/>
</dbReference>
<sequence length="413" mass="49521">MSFHSYLEKKQAIQNALLEYIEKSDNVEENYQNFITIINDQKIKEDPIELKSLFHLILKISKHHYRTQDFFAKIEKILQNFSNEIKTNHSNFEIFNIFKGNKRILLYLIKNDLLKIDKTIAQIMTENNKYIEANYPQYFYPEIKQFFGDKYKAEITDDFEDKRSQGENDDYICGLIRKDSIDEFISYVNEKSLPLQSTIEPSIFETNPLLIRKVQEKGRNNFRNNYFYRNQKTDNQIKLIDYAAFFGSGQIFKYLFLNKAEVSQSIWTFVVHGENQEIISFLETNNMKPKPDTYKKCFYESIKCFHNDISNYIQNNYLQSYQHSNEVIKYYNFAYIKSEFIDKTVFFDLCRYDFVYFVKEVLENSSVDVNSKTILIIYFCSFNYKLICFNIICKCIFFNKISISRFQSSFIFI</sequence>
<evidence type="ECO:0008006" key="3">
    <source>
        <dbReference type="Google" id="ProtNLM"/>
    </source>
</evidence>
<dbReference type="EMBL" id="JAPFFF010000020">
    <property type="protein sequence ID" value="KAK8857523.1"/>
    <property type="molecule type" value="Genomic_DNA"/>
</dbReference>
<evidence type="ECO:0000313" key="1">
    <source>
        <dbReference type="EMBL" id="KAK8857523.1"/>
    </source>
</evidence>
<organism evidence="1 2">
    <name type="scientific">Tritrichomonas musculus</name>
    <dbReference type="NCBI Taxonomy" id="1915356"/>
    <lineage>
        <taxon>Eukaryota</taxon>
        <taxon>Metamonada</taxon>
        <taxon>Parabasalia</taxon>
        <taxon>Tritrichomonadida</taxon>
        <taxon>Tritrichomonadidae</taxon>
        <taxon>Tritrichomonas</taxon>
    </lineage>
</organism>
<evidence type="ECO:0000313" key="2">
    <source>
        <dbReference type="Proteomes" id="UP001470230"/>
    </source>
</evidence>
<accession>A0ABR2I6A8</accession>
<dbReference type="Proteomes" id="UP001470230">
    <property type="component" value="Unassembled WGS sequence"/>
</dbReference>
<dbReference type="InterPro" id="IPR036770">
    <property type="entry name" value="Ankyrin_rpt-contain_sf"/>
</dbReference>